<dbReference type="InParanoid" id="D3BIC2"/>
<dbReference type="EMBL" id="ADBJ01000037">
    <property type="protein sequence ID" value="EFA79022.1"/>
    <property type="molecule type" value="Genomic_DNA"/>
</dbReference>
<dbReference type="SUPFAM" id="SSF48403">
    <property type="entry name" value="Ankyrin repeat"/>
    <property type="match status" value="1"/>
</dbReference>
<evidence type="ECO:0008006" key="3">
    <source>
        <dbReference type="Google" id="ProtNLM"/>
    </source>
</evidence>
<gene>
    <name evidence="1" type="ORF">PPL_08490</name>
</gene>
<proteinExistence type="predicted"/>
<dbReference type="InterPro" id="IPR036770">
    <property type="entry name" value="Ankyrin_rpt-contain_sf"/>
</dbReference>
<accession>D3BIC2</accession>
<protein>
    <recommendedName>
        <fullName evidence="3">Ankyrin repeat-containing protein</fullName>
    </recommendedName>
</protein>
<keyword evidence="2" id="KW-1185">Reference proteome</keyword>
<name>D3BIC2_HETP5</name>
<evidence type="ECO:0000313" key="1">
    <source>
        <dbReference type="EMBL" id="EFA79022.1"/>
    </source>
</evidence>
<reference evidence="1 2" key="1">
    <citation type="journal article" date="2011" name="Genome Res.">
        <title>Phylogeny-wide analysis of social amoeba genomes highlights ancient origins for complex intercellular communication.</title>
        <authorList>
            <person name="Heidel A.J."/>
            <person name="Lawal H.M."/>
            <person name="Felder M."/>
            <person name="Schilde C."/>
            <person name="Helps N.R."/>
            <person name="Tunggal B."/>
            <person name="Rivero F."/>
            <person name="John U."/>
            <person name="Schleicher M."/>
            <person name="Eichinger L."/>
            <person name="Platzer M."/>
            <person name="Noegel A.A."/>
            <person name="Schaap P."/>
            <person name="Gloeckner G."/>
        </authorList>
    </citation>
    <scope>NUCLEOTIDE SEQUENCE [LARGE SCALE GENOMIC DNA]</scope>
    <source>
        <strain evidence="2">ATCC 26659 / Pp 5 / PN500</strain>
    </source>
</reference>
<comment type="caution">
    <text evidence="1">The sequence shown here is derived from an EMBL/GenBank/DDBJ whole genome shotgun (WGS) entry which is preliminary data.</text>
</comment>
<organism evidence="1 2">
    <name type="scientific">Heterostelium pallidum (strain ATCC 26659 / Pp 5 / PN500)</name>
    <name type="common">Cellular slime mold</name>
    <name type="synonym">Polysphondylium pallidum</name>
    <dbReference type="NCBI Taxonomy" id="670386"/>
    <lineage>
        <taxon>Eukaryota</taxon>
        <taxon>Amoebozoa</taxon>
        <taxon>Evosea</taxon>
        <taxon>Eumycetozoa</taxon>
        <taxon>Dictyostelia</taxon>
        <taxon>Acytosteliales</taxon>
        <taxon>Acytosteliaceae</taxon>
        <taxon>Heterostelium</taxon>
    </lineage>
</organism>
<dbReference type="RefSeq" id="XP_020431145.1">
    <property type="nucleotide sequence ID" value="XM_020579306.1"/>
</dbReference>
<evidence type="ECO:0000313" key="2">
    <source>
        <dbReference type="Proteomes" id="UP000001396"/>
    </source>
</evidence>
<dbReference type="AlphaFoldDB" id="D3BIC2"/>
<dbReference type="GeneID" id="31363969"/>
<sequence length="730" mass="85481">MKDKDKQNLFIKIFRIHFLRDKIFECIESIGQTDSTSIKGRHLIEQQSINLAIRYGITALFKSLINDNLKLFMEVSGIVQMAPPIIPQDISNTVNVDTNWFMTGFDQFIVSQLSFTIEKKQFAMTEFLLDRFPTLKIDCMPHSNLVESGNISMLFKYLDKYSAFYNGSRSLKFSMNRNLLDPAHFQLHLKGALESRNFEIVEYMNQCHMFGNLRNNNIECILLFCDLQLIKKIFPMNTTERYHIRSVYILAREQLDLEFFLYFHRYDNTIFQDNNKLLIHLLSNPNSKEIVEYIFSNTDQFVNKGFQWYILSIHPTLLTLGLLKTLMEPTNKVSKLVVFDYKSILGDAIACGRNDLIDYLFSIQGDLVYQQIEMNYQYALSCAIHYGREEAVDWLLTNHLSSIDSIPIPRESVDIDDHLYLSLYEKVGYSGLRMPYTVLISNKHHQNFRTVFKQLHSQKAIILSNEQNNNTFTNDKIVKNAMETGSLEWLYFILSLTAGYSVYGNFLSYGCTSIEMLDILMEHRAVTAESALHAFIYAKRYPMIRHIIENYPSPGPPPLYPIEGIMGCGNLEIFKLVLSKHRARLLEFFNKTYWNFAHPKLVPYLIENNLWKHLKYVDVLTRAITDNEPTVVRWLYNYFSTNNIELASVSKNSVQYTLENNIFEGIEYLFDPRYKLFTYNHQYTIQLLNESYRIGHIIPMTKLLNYLKQQQEQQQSQSQPHLQAIRQLSI</sequence>
<dbReference type="Proteomes" id="UP000001396">
    <property type="component" value="Unassembled WGS sequence"/>
</dbReference>